<name>A0A1P8WNW8_9PLAN</name>
<dbReference type="EMBL" id="CP017641">
    <property type="protein sequence ID" value="APZ95750.1"/>
    <property type="molecule type" value="Genomic_DNA"/>
</dbReference>
<dbReference type="InterPro" id="IPR010297">
    <property type="entry name" value="DUF900_hydrolase"/>
</dbReference>
<dbReference type="KEGG" id="fmr:Fuma_05412"/>
<dbReference type="Gene3D" id="3.40.50.1820">
    <property type="entry name" value="alpha/beta hydrolase"/>
    <property type="match status" value="1"/>
</dbReference>
<dbReference type="InterPro" id="IPR029058">
    <property type="entry name" value="AB_hydrolase_fold"/>
</dbReference>
<evidence type="ECO:0000313" key="1">
    <source>
        <dbReference type="EMBL" id="APZ95750.1"/>
    </source>
</evidence>
<gene>
    <name evidence="1" type="ORF">Fuma_05412</name>
</gene>
<sequence>MNGIFRYAKGVAASLIIAAVGFAGNYAQSWLFRGVEGPLPRSTAVLSGNFALSGHSSSPQRSTIPARAAEWRIAFVTNRLDAVADSATTASTATSLNGRTLSEQTVDAICAMPPSTHGFSEVTVPFRRRRGECVVGASAESQLQVRPLKRRGKADFYSSLQTAIDEAESKDILVFVHGFNVSLDNAIARAAQLAEDMPFHGVVIAFSWQSHAKTTEYLSDERLAERYFWNLAELLAELRNQFDDSVRLNVLAHSMGNRVALRAISALTGNIDPTGQPTDRLQLASLNRRFAAGQGFPLGRSDADGRFNSVVGPRMQDFQTRFPAWRSWSADRTETSPISNLILAAPDVAQSEFKTFINHIRHAASNIVLITSDTDYALKASRKIHNGRYRAGDSQAALNIEGVNTIRVTGVHSLDHLGHSHYGSNVQVLDRLAAYLRPTFDVSQSMSAFAR</sequence>
<accession>A0A1P8WNW8</accession>
<dbReference type="STRING" id="1891926.Fuma_05412"/>
<dbReference type="Proteomes" id="UP000187735">
    <property type="component" value="Chromosome"/>
</dbReference>
<dbReference type="PANTHER" id="PTHR36513:SF1">
    <property type="entry name" value="TRANSMEMBRANE PROTEIN"/>
    <property type="match status" value="1"/>
</dbReference>
<dbReference type="SUPFAM" id="SSF53474">
    <property type="entry name" value="alpha/beta-Hydrolases"/>
    <property type="match status" value="1"/>
</dbReference>
<dbReference type="RefSeq" id="WP_145944408.1">
    <property type="nucleotide sequence ID" value="NZ_CP017641.1"/>
</dbReference>
<dbReference type="Pfam" id="PF05990">
    <property type="entry name" value="DUF900"/>
    <property type="match status" value="1"/>
</dbReference>
<dbReference type="OrthoDB" id="334507at2"/>
<proteinExistence type="predicted"/>
<protein>
    <recommendedName>
        <fullName evidence="3">Alpha/beta hydrolase family protein</fullName>
    </recommendedName>
</protein>
<evidence type="ECO:0000313" key="2">
    <source>
        <dbReference type="Proteomes" id="UP000187735"/>
    </source>
</evidence>
<dbReference type="AlphaFoldDB" id="A0A1P8WNW8"/>
<evidence type="ECO:0008006" key="3">
    <source>
        <dbReference type="Google" id="ProtNLM"/>
    </source>
</evidence>
<dbReference type="PANTHER" id="PTHR36513">
    <property type="entry name" value="ABC TRANSMEMBRANE TYPE-1 DOMAIN-CONTAINING PROTEIN"/>
    <property type="match status" value="1"/>
</dbReference>
<reference evidence="1 2" key="1">
    <citation type="journal article" date="2016" name="Front. Microbiol.">
        <title>Fuerstia marisgermanicae gen. nov., sp. nov., an Unusual Member of the Phylum Planctomycetes from the German Wadden Sea.</title>
        <authorList>
            <person name="Kohn T."/>
            <person name="Heuer A."/>
            <person name="Jogler M."/>
            <person name="Vollmers J."/>
            <person name="Boedeker C."/>
            <person name="Bunk B."/>
            <person name="Rast P."/>
            <person name="Borchert D."/>
            <person name="Glockner I."/>
            <person name="Freese H.M."/>
            <person name="Klenk H.P."/>
            <person name="Overmann J."/>
            <person name="Kaster A.K."/>
            <person name="Rohde M."/>
            <person name="Wiegand S."/>
            <person name="Jogler C."/>
        </authorList>
    </citation>
    <scope>NUCLEOTIDE SEQUENCE [LARGE SCALE GENOMIC DNA]</scope>
    <source>
        <strain evidence="1 2">NH11</strain>
    </source>
</reference>
<keyword evidence="2" id="KW-1185">Reference proteome</keyword>
<organism evidence="1 2">
    <name type="scientific">Fuerstiella marisgermanici</name>
    <dbReference type="NCBI Taxonomy" id="1891926"/>
    <lineage>
        <taxon>Bacteria</taxon>
        <taxon>Pseudomonadati</taxon>
        <taxon>Planctomycetota</taxon>
        <taxon>Planctomycetia</taxon>
        <taxon>Planctomycetales</taxon>
        <taxon>Planctomycetaceae</taxon>
        <taxon>Fuerstiella</taxon>
    </lineage>
</organism>